<reference evidence="2" key="2">
    <citation type="journal article" date="2021" name="PeerJ">
        <title>Extensive microbial diversity within the chicken gut microbiome revealed by metagenomics and culture.</title>
        <authorList>
            <person name="Gilroy R."/>
            <person name="Ravi A."/>
            <person name="Getino M."/>
            <person name="Pursley I."/>
            <person name="Horton D.L."/>
            <person name="Alikhan N.F."/>
            <person name="Baker D."/>
            <person name="Gharbi K."/>
            <person name="Hall N."/>
            <person name="Watson M."/>
            <person name="Adriaenssens E.M."/>
            <person name="Foster-Nyarko E."/>
            <person name="Jarju S."/>
            <person name="Secka A."/>
            <person name="Antonio M."/>
            <person name="Oren A."/>
            <person name="Chaudhuri R.R."/>
            <person name="La Ragione R."/>
            <person name="Hildebrand F."/>
            <person name="Pallen M.J."/>
        </authorList>
    </citation>
    <scope>NUCLEOTIDE SEQUENCE</scope>
    <source>
        <strain evidence="2">17213</strain>
    </source>
</reference>
<gene>
    <name evidence="2" type="ORF">IAB19_01105</name>
</gene>
<dbReference type="Proteomes" id="UP000823631">
    <property type="component" value="Unassembled WGS sequence"/>
</dbReference>
<evidence type="ECO:0000256" key="1">
    <source>
        <dbReference type="SAM" id="Phobius"/>
    </source>
</evidence>
<evidence type="ECO:0000313" key="2">
    <source>
        <dbReference type="EMBL" id="MBO8414965.1"/>
    </source>
</evidence>
<feature type="non-terminal residue" evidence="2">
    <location>
        <position position="110"/>
    </location>
</feature>
<comment type="caution">
    <text evidence="2">The sequence shown here is derived from an EMBL/GenBank/DDBJ whole genome shotgun (WGS) entry which is preliminary data.</text>
</comment>
<keyword evidence="1" id="KW-0812">Transmembrane</keyword>
<dbReference type="AlphaFoldDB" id="A0A9D9D8R7"/>
<keyword evidence="1" id="KW-1133">Transmembrane helix</keyword>
<keyword evidence="1" id="KW-0472">Membrane</keyword>
<sequence>MLDKLIQYIKIPLQALYSKEFYLKVLAGRGVGFTYLMILSVVLALPGSFKVYQVLQIFKGYDLPAYVAQIPPSYVDENGILRPNSPQDSFKVITSSNGDPVMIYNPENKP</sequence>
<evidence type="ECO:0000313" key="3">
    <source>
        <dbReference type="Proteomes" id="UP000823631"/>
    </source>
</evidence>
<reference evidence="2" key="1">
    <citation type="submission" date="2020-10" db="EMBL/GenBank/DDBJ databases">
        <authorList>
            <person name="Gilroy R."/>
        </authorList>
    </citation>
    <scope>NUCLEOTIDE SEQUENCE</scope>
    <source>
        <strain evidence="2">17213</strain>
    </source>
</reference>
<proteinExistence type="predicted"/>
<dbReference type="EMBL" id="JADINH010000018">
    <property type="protein sequence ID" value="MBO8414965.1"/>
    <property type="molecule type" value="Genomic_DNA"/>
</dbReference>
<name>A0A9D9D8R7_9GAMM</name>
<accession>A0A9D9D8R7</accession>
<feature type="transmembrane region" description="Helical" evidence="1">
    <location>
        <begin position="21"/>
        <end position="45"/>
    </location>
</feature>
<protein>
    <submittedName>
        <fullName evidence="2">Uncharacterized protein</fullName>
    </submittedName>
</protein>
<organism evidence="2 3">
    <name type="scientific">Candidatus Avisuccinivibrio stercorigallinarum</name>
    <dbReference type="NCBI Taxonomy" id="2840704"/>
    <lineage>
        <taxon>Bacteria</taxon>
        <taxon>Pseudomonadati</taxon>
        <taxon>Pseudomonadota</taxon>
        <taxon>Gammaproteobacteria</taxon>
        <taxon>Aeromonadales</taxon>
        <taxon>Succinivibrionaceae</taxon>
        <taxon>Succinivibrionaceae incertae sedis</taxon>
        <taxon>Candidatus Avisuccinivibrio</taxon>
    </lineage>
</organism>